<gene>
    <name evidence="3" type="ORF">CGI_10003995</name>
</gene>
<name>K1PXY9_MAGGI</name>
<organism evidence="3">
    <name type="scientific">Magallana gigas</name>
    <name type="common">Pacific oyster</name>
    <name type="synonym">Crassostrea gigas</name>
    <dbReference type="NCBI Taxonomy" id="29159"/>
    <lineage>
        <taxon>Eukaryota</taxon>
        <taxon>Metazoa</taxon>
        <taxon>Spiralia</taxon>
        <taxon>Lophotrochozoa</taxon>
        <taxon>Mollusca</taxon>
        <taxon>Bivalvia</taxon>
        <taxon>Autobranchia</taxon>
        <taxon>Pteriomorphia</taxon>
        <taxon>Ostreida</taxon>
        <taxon>Ostreoidea</taxon>
        <taxon>Ostreidae</taxon>
        <taxon>Magallana</taxon>
    </lineage>
</organism>
<dbReference type="InParanoid" id="K1PXY9"/>
<evidence type="ECO:0000256" key="2">
    <source>
        <dbReference type="SAM" id="SignalP"/>
    </source>
</evidence>
<keyword evidence="2" id="KW-0732">Signal</keyword>
<accession>K1PXY9</accession>
<dbReference type="AlphaFoldDB" id="K1PXY9"/>
<feature type="signal peptide" evidence="2">
    <location>
        <begin position="1"/>
        <end position="17"/>
    </location>
</feature>
<dbReference type="EMBL" id="JH817006">
    <property type="protein sequence ID" value="EKC21375.1"/>
    <property type="molecule type" value="Genomic_DNA"/>
</dbReference>
<evidence type="ECO:0000256" key="1">
    <source>
        <dbReference type="SAM" id="MobiDB-lite"/>
    </source>
</evidence>
<dbReference type="HOGENOM" id="CLU_1181206_0_0_1"/>
<evidence type="ECO:0000313" key="3">
    <source>
        <dbReference type="EMBL" id="EKC21375.1"/>
    </source>
</evidence>
<reference evidence="3" key="1">
    <citation type="journal article" date="2012" name="Nature">
        <title>The oyster genome reveals stress adaptation and complexity of shell formation.</title>
        <authorList>
            <person name="Zhang G."/>
            <person name="Fang X."/>
            <person name="Guo X."/>
            <person name="Li L."/>
            <person name="Luo R."/>
            <person name="Xu F."/>
            <person name="Yang P."/>
            <person name="Zhang L."/>
            <person name="Wang X."/>
            <person name="Qi H."/>
            <person name="Xiong Z."/>
            <person name="Que H."/>
            <person name="Xie Y."/>
            <person name="Holland P.W."/>
            <person name="Paps J."/>
            <person name="Zhu Y."/>
            <person name="Wu F."/>
            <person name="Chen Y."/>
            <person name="Wang J."/>
            <person name="Peng C."/>
            <person name="Meng J."/>
            <person name="Yang L."/>
            <person name="Liu J."/>
            <person name="Wen B."/>
            <person name="Zhang N."/>
            <person name="Huang Z."/>
            <person name="Zhu Q."/>
            <person name="Feng Y."/>
            <person name="Mount A."/>
            <person name="Hedgecock D."/>
            <person name="Xu Z."/>
            <person name="Liu Y."/>
            <person name="Domazet-Loso T."/>
            <person name="Du Y."/>
            <person name="Sun X."/>
            <person name="Zhang S."/>
            <person name="Liu B."/>
            <person name="Cheng P."/>
            <person name="Jiang X."/>
            <person name="Li J."/>
            <person name="Fan D."/>
            <person name="Wang W."/>
            <person name="Fu W."/>
            <person name="Wang T."/>
            <person name="Wang B."/>
            <person name="Zhang J."/>
            <person name="Peng Z."/>
            <person name="Li Y."/>
            <person name="Li N."/>
            <person name="Wang J."/>
            <person name="Chen M."/>
            <person name="He Y."/>
            <person name="Tan F."/>
            <person name="Song X."/>
            <person name="Zheng Q."/>
            <person name="Huang R."/>
            <person name="Yang H."/>
            <person name="Du X."/>
            <person name="Chen L."/>
            <person name="Yang M."/>
            <person name="Gaffney P.M."/>
            <person name="Wang S."/>
            <person name="Luo L."/>
            <person name="She Z."/>
            <person name="Ming Y."/>
            <person name="Huang W."/>
            <person name="Zhang S."/>
            <person name="Huang B."/>
            <person name="Zhang Y."/>
            <person name="Qu T."/>
            <person name="Ni P."/>
            <person name="Miao G."/>
            <person name="Wang J."/>
            <person name="Wang Q."/>
            <person name="Steinberg C.E."/>
            <person name="Wang H."/>
            <person name="Li N."/>
            <person name="Qian L."/>
            <person name="Zhang G."/>
            <person name="Li Y."/>
            <person name="Yang H."/>
            <person name="Liu X."/>
            <person name="Wang J."/>
            <person name="Yin Y."/>
            <person name="Wang J."/>
        </authorList>
    </citation>
    <scope>NUCLEOTIDE SEQUENCE [LARGE SCALE GENOMIC DNA]</scope>
    <source>
        <strain evidence="3">05x7-T-G4-1.051#20</strain>
    </source>
</reference>
<feature type="compositionally biased region" description="Basic and acidic residues" evidence="1">
    <location>
        <begin position="170"/>
        <end position="196"/>
    </location>
</feature>
<proteinExistence type="predicted"/>
<protein>
    <submittedName>
        <fullName evidence="3">Uncharacterized protein</fullName>
    </submittedName>
</protein>
<feature type="chain" id="PRO_5043500861" evidence="2">
    <location>
        <begin position="18"/>
        <end position="235"/>
    </location>
</feature>
<feature type="region of interest" description="Disordered" evidence="1">
    <location>
        <begin position="170"/>
        <end position="206"/>
    </location>
</feature>
<sequence length="235" mass="26429">MWRLFLCIVFVTHFIEEDCLKLGISTQCCADFYMKGKKCIPRPKGYFGLNCSYMCPYPTYGRRCLDGKCTCPKEYCNANTGCGTQRILDSNVNDHQHNGKINNAKKSESSSTAVTLAQLDILDQIAFSHVPILVMDVVAWEENASAQKSYVIQKPDVSIKILDGDCDLNDDRLANSDEKRPSRNESKVPMRKDKVGLETLSKRKRKTSSNISGYIDMGKKDPKDYVSMNAENIGL</sequence>